<dbReference type="PANTHER" id="PTHR38034:SF1">
    <property type="entry name" value="INNER MEMBRANE PROTEIN YPJD"/>
    <property type="match status" value="1"/>
</dbReference>
<feature type="transmembrane region" description="Helical" evidence="1">
    <location>
        <begin position="213"/>
        <end position="229"/>
    </location>
</feature>
<reference evidence="3 4" key="1">
    <citation type="submission" date="2019-12" db="EMBL/GenBank/DDBJ databases">
        <title>The complete genome of the thermophilic, anoxygenic phototrophic gammaproteobacterium Thermochromatium tepidum.</title>
        <authorList>
            <person name="Sattley W.M."/>
            <person name="Swingley W.D."/>
            <person name="Burchell B.M."/>
            <person name="Gurbani S.A."/>
            <person name="Kujawa C.M."/>
            <person name="Nuccio D.A."/>
            <person name="Schladweiler J."/>
            <person name="Shaffer K.N."/>
            <person name="Stokes L.M."/>
            <person name="Touchman J.W."/>
            <person name="Blankenship R.E."/>
            <person name="Madigan M.T."/>
        </authorList>
    </citation>
    <scope>NUCLEOTIDE SEQUENCE [LARGE SCALE GENOMIC DNA]</scope>
    <source>
        <strain evidence="3 4">ATCC 43061</strain>
    </source>
</reference>
<keyword evidence="4" id="KW-1185">Reference proteome</keyword>
<keyword evidence="1" id="KW-0812">Transmembrane</keyword>
<dbReference type="KEGG" id="ttp:E6P07_04705"/>
<dbReference type="PANTHER" id="PTHR38034">
    <property type="entry name" value="INNER MEMBRANE PROTEIN YPJD"/>
    <property type="match status" value="1"/>
</dbReference>
<keyword evidence="1" id="KW-1133">Transmembrane helix</keyword>
<keyword evidence="1" id="KW-0472">Membrane</keyword>
<dbReference type="Pfam" id="PF01578">
    <property type="entry name" value="Cytochrom_C_asm"/>
    <property type="match status" value="1"/>
</dbReference>
<dbReference type="GO" id="GO:0020037">
    <property type="term" value="F:heme binding"/>
    <property type="evidence" value="ECO:0007669"/>
    <property type="project" value="InterPro"/>
</dbReference>
<feature type="transmembrane region" description="Helical" evidence="1">
    <location>
        <begin position="178"/>
        <end position="201"/>
    </location>
</feature>
<proteinExistence type="predicted"/>
<dbReference type="Proteomes" id="UP000426424">
    <property type="component" value="Chromosome"/>
</dbReference>
<dbReference type="GO" id="GO:0017004">
    <property type="term" value="P:cytochrome complex assembly"/>
    <property type="evidence" value="ECO:0007669"/>
    <property type="project" value="InterPro"/>
</dbReference>
<dbReference type="EMBL" id="CP039268">
    <property type="protein sequence ID" value="QGU32353.1"/>
    <property type="molecule type" value="Genomic_DNA"/>
</dbReference>
<sequence length="270" mass="29679">MIHIFLAYLTTILYLTATTFIGIRLFHPEGRILPRNLAISVGFVGLLLHSWLLWDGIFSHGGLNLGFYHALALTSWTVIALLLVSSLTKPVDNLGLILLPAAAMSLLLEAHMVDVGFMRESASTALKIHVLLSMLAYSLLTLAAVQAILLAVQDHHLRNRHPTGFVRTLPPLETMESLLFEMITAGFVLLTLALLSGFAFLENMFAQHLVHKTVLSVLAWLVFGGLLVGRFRNGWRGRTAIVWALGGFAILILAYFGSKAVLQFVLQRAG</sequence>
<dbReference type="InterPro" id="IPR052372">
    <property type="entry name" value="YpjD/HemX"/>
</dbReference>
<dbReference type="RefSeq" id="WP_153974551.1">
    <property type="nucleotide sequence ID" value="NZ_CP039268.1"/>
</dbReference>
<dbReference type="AlphaFoldDB" id="A0A6I6E6R7"/>
<feature type="transmembrane region" description="Helical" evidence="1">
    <location>
        <begin position="66"/>
        <end position="84"/>
    </location>
</feature>
<evidence type="ECO:0000313" key="3">
    <source>
        <dbReference type="EMBL" id="QGU32353.1"/>
    </source>
</evidence>
<evidence type="ECO:0000259" key="2">
    <source>
        <dbReference type="Pfam" id="PF01578"/>
    </source>
</evidence>
<gene>
    <name evidence="3" type="ORF">E6P07_04705</name>
</gene>
<dbReference type="OrthoDB" id="9780793at2"/>
<dbReference type="InterPro" id="IPR002541">
    <property type="entry name" value="Cyt_c_assembly"/>
</dbReference>
<protein>
    <submittedName>
        <fullName evidence="3">Cytochrome C biogenesis protein</fullName>
    </submittedName>
</protein>
<dbReference type="GO" id="GO:0005886">
    <property type="term" value="C:plasma membrane"/>
    <property type="evidence" value="ECO:0007669"/>
    <property type="project" value="TreeGrafter"/>
</dbReference>
<feature type="transmembrane region" description="Helical" evidence="1">
    <location>
        <begin position="37"/>
        <end position="54"/>
    </location>
</feature>
<feature type="transmembrane region" description="Helical" evidence="1">
    <location>
        <begin position="128"/>
        <end position="152"/>
    </location>
</feature>
<evidence type="ECO:0000256" key="1">
    <source>
        <dbReference type="SAM" id="Phobius"/>
    </source>
</evidence>
<accession>A0A6I6E6R7</accession>
<name>A0A6I6E6R7_THETI</name>
<evidence type="ECO:0000313" key="4">
    <source>
        <dbReference type="Proteomes" id="UP000426424"/>
    </source>
</evidence>
<organism evidence="3 4">
    <name type="scientific">Thermochromatium tepidum ATCC 43061</name>
    <dbReference type="NCBI Taxonomy" id="316276"/>
    <lineage>
        <taxon>Bacteria</taxon>
        <taxon>Pseudomonadati</taxon>
        <taxon>Pseudomonadota</taxon>
        <taxon>Gammaproteobacteria</taxon>
        <taxon>Chromatiales</taxon>
        <taxon>Chromatiaceae</taxon>
        <taxon>Thermochromatium</taxon>
    </lineage>
</organism>
<feature type="domain" description="Cytochrome c assembly protein" evidence="2">
    <location>
        <begin position="42"/>
        <end position="265"/>
    </location>
</feature>
<feature type="transmembrane region" description="Helical" evidence="1">
    <location>
        <begin position="91"/>
        <end position="108"/>
    </location>
</feature>
<feature type="transmembrane region" description="Helical" evidence="1">
    <location>
        <begin position="241"/>
        <end position="266"/>
    </location>
</feature>
<feature type="transmembrane region" description="Helical" evidence="1">
    <location>
        <begin position="6"/>
        <end position="25"/>
    </location>
</feature>